<evidence type="ECO:0000313" key="1">
    <source>
        <dbReference type="EMBL" id="SDX82286.1"/>
    </source>
</evidence>
<dbReference type="InterPro" id="IPR036909">
    <property type="entry name" value="Cyt_c-like_dom_sf"/>
</dbReference>
<dbReference type="PROSITE" id="PS51257">
    <property type="entry name" value="PROKAR_LIPOPROTEIN"/>
    <property type="match status" value="1"/>
</dbReference>
<dbReference type="Proteomes" id="UP000198640">
    <property type="component" value="Unassembled WGS sequence"/>
</dbReference>
<sequence length="646" mass="71104">MGTDGKLFSACILAVVSIVISACTEPESNREAFSTQSPRNWAQESMLRAQQQASYLSDRTIKPIATDSATRNPWYSNHLGYTWFTNSSLGLNGIPYVLLRAVIALYPEIWAGKGSLGNLGLGPHPADYDPASGTLLPAEQRRPLPYGLVTAQDPSVPEDQRTDNVFFSCSACHSGRVYVNGRVRRYIGAPNTEIEAQAYAELLYRTGKALLSSDQATPGQTQVNPAEASKIAAFLENKLLTDPVWFYGGRTAAARTANIERARIQVARLLASLDHALETLIESAAKTELMYLRLASNLSYNDKDGQPAPGIFGPRPGRMDAFGIAAGLVALHAKRESFLTRLPDDHPFFEGLDYLSGEAKYQAAGQRLFETAAQWLPRDPAPSDISALWFLRDHIYANWDASQSAEARVIASGASAVGDPSKVNVPIHEAMNPFIDDLPPPPYPFSVDLALAEQGKPLFEQACASACHFAQNPKVYDTGTDMNRARQISPTARLGLLELTRETCERYIESGGSDWCQPKRGSRTADNEAYFITPRADKAGYKANVLHGTWAQAPYLHNGSVPTLWHLLRPDQRPTTFIRGNIKYDESWVGFVWDKAPALDEYGPGDSVHAAEYDTRLRGNANQGHTYGQQWSDDQVRAVIEYMKTL</sequence>
<dbReference type="PANTHER" id="PTHR30600">
    <property type="entry name" value="CYTOCHROME C PEROXIDASE-RELATED"/>
    <property type="match status" value="1"/>
</dbReference>
<organism evidence="1 2">
    <name type="scientific">Nitrosomonas halophila</name>
    <dbReference type="NCBI Taxonomy" id="44576"/>
    <lineage>
        <taxon>Bacteria</taxon>
        <taxon>Pseudomonadati</taxon>
        <taxon>Pseudomonadota</taxon>
        <taxon>Betaproteobacteria</taxon>
        <taxon>Nitrosomonadales</taxon>
        <taxon>Nitrosomonadaceae</taxon>
        <taxon>Nitrosomonas</taxon>
    </lineage>
</organism>
<dbReference type="InterPro" id="IPR051395">
    <property type="entry name" value="Cytochrome_c_Peroxidase/MauG"/>
</dbReference>
<dbReference type="Pfam" id="PF21419">
    <property type="entry name" value="RoxA-like_Cyt-c"/>
    <property type="match status" value="1"/>
</dbReference>
<dbReference type="PANTHER" id="PTHR30600:SF9">
    <property type="entry name" value="BLR7738 PROTEIN"/>
    <property type="match status" value="1"/>
</dbReference>
<evidence type="ECO:0008006" key="3">
    <source>
        <dbReference type="Google" id="ProtNLM"/>
    </source>
</evidence>
<dbReference type="AlphaFoldDB" id="A0A1H3EU61"/>
<dbReference type="OrthoDB" id="9805202at2"/>
<dbReference type="Gene3D" id="1.10.760.10">
    <property type="entry name" value="Cytochrome c-like domain"/>
    <property type="match status" value="1"/>
</dbReference>
<accession>A0A1H3EU61</accession>
<dbReference type="GO" id="GO:0020037">
    <property type="term" value="F:heme binding"/>
    <property type="evidence" value="ECO:0007669"/>
    <property type="project" value="InterPro"/>
</dbReference>
<dbReference type="EMBL" id="FNOY01000009">
    <property type="protein sequence ID" value="SDX82286.1"/>
    <property type="molecule type" value="Genomic_DNA"/>
</dbReference>
<proteinExistence type="predicted"/>
<dbReference type="GO" id="GO:0004130">
    <property type="term" value="F:cytochrome-c peroxidase activity"/>
    <property type="evidence" value="ECO:0007669"/>
    <property type="project" value="TreeGrafter"/>
</dbReference>
<dbReference type="RefSeq" id="WP_090412257.1">
    <property type="nucleotide sequence ID" value="NZ_FNOY01000009.1"/>
</dbReference>
<keyword evidence="2" id="KW-1185">Reference proteome</keyword>
<protein>
    <recommendedName>
        <fullName evidence="3">Cytochrome c domain-containing protein</fullName>
    </recommendedName>
</protein>
<dbReference type="GO" id="GO:0009055">
    <property type="term" value="F:electron transfer activity"/>
    <property type="evidence" value="ECO:0007669"/>
    <property type="project" value="InterPro"/>
</dbReference>
<dbReference type="SUPFAM" id="SSF46626">
    <property type="entry name" value="Cytochrome c"/>
    <property type="match status" value="1"/>
</dbReference>
<reference evidence="1 2" key="1">
    <citation type="submission" date="2016-10" db="EMBL/GenBank/DDBJ databases">
        <authorList>
            <person name="de Groot N.N."/>
        </authorList>
    </citation>
    <scope>NUCLEOTIDE SEQUENCE [LARGE SCALE GENOMIC DNA]</scope>
    <source>
        <strain evidence="1 2">Nm1</strain>
    </source>
</reference>
<name>A0A1H3EU61_9PROT</name>
<evidence type="ECO:0000313" key="2">
    <source>
        <dbReference type="Proteomes" id="UP000198640"/>
    </source>
</evidence>
<gene>
    <name evidence="1" type="ORF">SAMN05421881_100951</name>
</gene>
<dbReference type="STRING" id="44576.SAMN05421881_100951"/>